<feature type="domain" description="ATP-dependent RNA helicase Ski2/MTR4 C-terminal" evidence="2">
    <location>
        <begin position="53"/>
        <end position="228"/>
    </location>
</feature>
<dbReference type="Gene3D" id="1.10.3380.30">
    <property type="match status" value="1"/>
</dbReference>
<feature type="compositionally biased region" description="Basic residues" evidence="1">
    <location>
        <begin position="1"/>
        <end position="10"/>
    </location>
</feature>
<evidence type="ECO:0000256" key="1">
    <source>
        <dbReference type="SAM" id="MobiDB-lite"/>
    </source>
</evidence>
<keyword evidence="4" id="KW-1185">Reference proteome</keyword>
<evidence type="ECO:0000259" key="2">
    <source>
        <dbReference type="SMART" id="SM01142"/>
    </source>
</evidence>
<protein>
    <recommendedName>
        <fullName evidence="2">ATP-dependent RNA helicase Ski2/MTR4 C-terminal domain-containing protein</fullName>
    </recommendedName>
</protein>
<proteinExistence type="predicted"/>
<organism evidence="3 4">
    <name type="scientific">Sphagnum troendelagicum</name>
    <dbReference type="NCBI Taxonomy" id="128251"/>
    <lineage>
        <taxon>Eukaryota</taxon>
        <taxon>Viridiplantae</taxon>
        <taxon>Streptophyta</taxon>
        <taxon>Embryophyta</taxon>
        <taxon>Bryophyta</taxon>
        <taxon>Sphagnophytina</taxon>
        <taxon>Sphagnopsida</taxon>
        <taxon>Sphagnales</taxon>
        <taxon>Sphagnaceae</taxon>
        <taxon>Sphagnum</taxon>
    </lineage>
</organism>
<dbReference type="Proteomes" id="UP001497512">
    <property type="component" value="Chromosome 9"/>
</dbReference>
<dbReference type="InterPro" id="IPR012961">
    <property type="entry name" value="Ski2/MTR4_C"/>
</dbReference>
<dbReference type="Pfam" id="PF08148">
    <property type="entry name" value="DSHCT"/>
    <property type="match status" value="1"/>
</dbReference>
<gene>
    <name evidence="3" type="ORF">CSSPTR1EN2_LOCUS23090</name>
</gene>
<name>A0ABP0V2L5_9BRYO</name>
<evidence type="ECO:0000313" key="4">
    <source>
        <dbReference type="Proteomes" id="UP001497512"/>
    </source>
</evidence>
<accession>A0ABP0V2L5</accession>
<evidence type="ECO:0000313" key="3">
    <source>
        <dbReference type="EMBL" id="CAK9236690.1"/>
    </source>
</evidence>
<dbReference type="SMART" id="SM01142">
    <property type="entry name" value="DSHCT"/>
    <property type="match status" value="1"/>
</dbReference>
<feature type="region of interest" description="Disordered" evidence="1">
    <location>
        <begin position="1"/>
        <end position="22"/>
    </location>
</feature>
<dbReference type="EMBL" id="OZ019901">
    <property type="protein sequence ID" value="CAK9236690.1"/>
    <property type="molecule type" value="Genomic_DNA"/>
</dbReference>
<sequence>MKSLHSKVTLHHGNGGTGKVETHATVGATWKEAIRKIHALERAGALTPCESNTSLLKLQPLGVLISRLQGVENELWVALLLTSSVIKPLTAPELAAIFSALALNEQQKKKFVPNKVEPLFKAPKRIQLALEKLATLREEALALQGFDNPPLCFDTSVAAAVHAWARVTYWSQLSRYTSLSEGGIVRVLQKTIKLLQLIDSVSSQSTKELSALGGTPGLHNIARRAALLHKGSQWKVRKRRKRLRNLLKGSYN</sequence>
<reference evidence="3" key="1">
    <citation type="submission" date="2024-02" db="EMBL/GenBank/DDBJ databases">
        <authorList>
            <consortium name="ELIXIR-Norway"/>
            <consortium name="Elixir Norway"/>
        </authorList>
    </citation>
    <scope>NUCLEOTIDE SEQUENCE</scope>
</reference>